<accession>A0ABY4YMJ8</accession>
<gene>
    <name evidence="1" type="ORF">NF557_09230</name>
</gene>
<evidence type="ECO:0000313" key="1">
    <source>
        <dbReference type="EMBL" id="USQ78028.1"/>
    </source>
</evidence>
<sequence length="34" mass="3438">MCRGLSNAQIAASLYVGGRRRATSSPPTSLSSAA</sequence>
<reference evidence="1" key="1">
    <citation type="submission" date="2022-06" db="EMBL/GenBank/DDBJ databases">
        <title>Ornithinimicrobium JY.X270.</title>
        <authorList>
            <person name="Huang Y."/>
        </authorList>
    </citation>
    <scope>NUCLEOTIDE SEQUENCE</scope>
    <source>
        <strain evidence="1">JY.X270</strain>
    </source>
</reference>
<dbReference type="EMBL" id="CP099490">
    <property type="protein sequence ID" value="USQ78028.1"/>
    <property type="molecule type" value="Genomic_DNA"/>
</dbReference>
<dbReference type="Proteomes" id="UP001056535">
    <property type="component" value="Chromosome"/>
</dbReference>
<organism evidence="1 2">
    <name type="scientific">Ornithinimicrobium cryptoxanthini</name>
    <dbReference type="NCBI Taxonomy" id="2934161"/>
    <lineage>
        <taxon>Bacteria</taxon>
        <taxon>Bacillati</taxon>
        <taxon>Actinomycetota</taxon>
        <taxon>Actinomycetes</taxon>
        <taxon>Micrococcales</taxon>
        <taxon>Ornithinimicrobiaceae</taxon>
        <taxon>Ornithinimicrobium</taxon>
    </lineage>
</organism>
<evidence type="ECO:0000313" key="2">
    <source>
        <dbReference type="Proteomes" id="UP001056535"/>
    </source>
</evidence>
<proteinExistence type="predicted"/>
<evidence type="ECO:0008006" key="3">
    <source>
        <dbReference type="Google" id="ProtNLM"/>
    </source>
</evidence>
<name>A0ABY4YMJ8_9MICO</name>
<protein>
    <recommendedName>
        <fullName evidence="3">HTH luxR-type domain-containing protein</fullName>
    </recommendedName>
</protein>
<keyword evidence="2" id="KW-1185">Reference proteome</keyword>